<accession>A0A1I0XB95</accession>
<evidence type="ECO:0000256" key="1">
    <source>
        <dbReference type="ARBA" id="ARBA00022676"/>
    </source>
</evidence>
<evidence type="ECO:0000313" key="4">
    <source>
        <dbReference type="Proteomes" id="UP000198838"/>
    </source>
</evidence>
<dbReference type="Pfam" id="PF03808">
    <property type="entry name" value="Glyco_tran_WecG"/>
    <property type="match status" value="1"/>
</dbReference>
<dbReference type="OrthoDB" id="1770743at2"/>
<organism evidence="3 4">
    <name type="scientific">Acetitomaculum ruminis DSM 5522</name>
    <dbReference type="NCBI Taxonomy" id="1120918"/>
    <lineage>
        <taxon>Bacteria</taxon>
        <taxon>Bacillati</taxon>
        <taxon>Bacillota</taxon>
        <taxon>Clostridia</taxon>
        <taxon>Lachnospirales</taxon>
        <taxon>Lachnospiraceae</taxon>
        <taxon>Acetitomaculum</taxon>
    </lineage>
</organism>
<dbReference type="GO" id="GO:0016758">
    <property type="term" value="F:hexosyltransferase activity"/>
    <property type="evidence" value="ECO:0007669"/>
    <property type="project" value="TreeGrafter"/>
</dbReference>
<reference evidence="3 4" key="1">
    <citation type="submission" date="2016-10" db="EMBL/GenBank/DDBJ databases">
        <authorList>
            <person name="de Groot N.N."/>
        </authorList>
    </citation>
    <scope>NUCLEOTIDE SEQUENCE [LARGE SCALE GENOMIC DNA]</scope>
    <source>
        <strain evidence="3 4">DSM 5522</strain>
    </source>
</reference>
<keyword evidence="1" id="KW-0328">Glycosyltransferase</keyword>
<protein>
    <submittedName>
        <fullName evidence="3">UDP-N-acetyl-D-mannosaminuronic acid transferase, WecB/TagA/CpsF family</fullName>
    </submittedName>
</protein>
<dbReference type="STRING" id="1120918.SAMN05216249_10671"/>
<dbReference type="Proteomes" id="UP000198838">
    <property type="component" value="Unassembled WGS sequence"/>
</dbReference>
<dbReference type="AlphaFoldDB" id="A0A1I0XB95"/>
<dbReference type="RefSeq" id="WP_092871464.1">
    <property type="nucleotide sequence ID" value="NZ_FOJY01000006.1"/>
</dbReference>
<keyword evidence="4" id="KW-1185">Reference proteome</keyword>
<evidence type="ECO:0000256" key="2">
    <source>
        <dbReference type="ARBA" id="ARBA00022679"/>
    </source>
</evidence>
<proteinExistence type="predicted"/>
<evidence type="ECO:0000313" key="3">
    <source>
        <dbReference type="EMBL" id="SFA98295.1"/>
    </source>
</evidence>
<name>A0A1I0XB95_9FIRM</name>
<gene>
    <name evidence="3" type="ORF">SAMN05216249_10671</name>
</gene>
<dbReference type="PANTHER" id="PTHR34136:SF1">
    <property type="entry name" value="UDP-N-ACETYL-D-MANNOSAMINURONIC ACID TRANSFERASE"/>
    <property type="match status" value="1"/>
</dbReference>
<dbReference type="PANTHER" id="PTHR34136">
    <property type="match status" value="1"/>
</dbReference>
<dbReference type="EMBL" id="FOJY01000006">
    <property type="protein sequence ID" value="SFA98295.1"/>
    <property type="molecule type" value="Genomic_DNA"/>
</dbReference>
<dbReference type="InterPro" id="IPR004629">
    <property type="entry name" value="WecG_TagA_CpsF"/>
</dbReference>
<sequence length="239" mass="27494">MSSYAYLCTIGAMGMKKKIDVMGIGMDFMDLKQVMLEIDSFMNDTVLNIVEIVSLETMALMGEHPEIRSCLNQANIVMPGERDILSFFGLEEEFKHQDFHIEGFFAEFVKQLEKNNRTVYVIASRQQQLDDCFEIINDNKYNINIVGSSIYDEKIHNSDVTVNDVNSLNPDVVLLLLSSPVCEMFINENRTRLLTRLVIATDNDPLLKKKDNKISHFFRSIFNKSILKLSLSRYRGKDK</sequence>
<keyword evidence="2 3" id="KW-0808">Transferase</keyword>